<evidence type="ECO:0000313" key="4">
    <source>
        <dbReference type="Proteomes" id="UP000035444"/>
    </source>
</evidence>
<organism evidence="3 4">
    <name type="scientific">Kiloniella spongiae</name>
    <dbReference type="NCBI Taxonomy" id="1489064"/>
    <lineage>
        <taxon>Bacteria</taxon>
        <taxon>Pseudomonadati</taxon>
        <taxon>Pseudomonadota</taxon>
        <taxon>Alphaproteobacteria</taxon>
        <taxon>Rhodospirillales</taxon>
        <taxon>Kiloniellaceae</taxon>
        <taxon>Kiloniella</taxon>
    </lineage>
</organism>
<evidence type="ECO:0000313" key="3">
    <source>
        <dbReference type="EMBL" id="KLN61099.1"/>
    </source>
</evidence>
<dbReference type="SUPFAM" id="SSF53850">
    <property type="entry name" value="Periplasmic binding protein-like II"/>
    <property type="match status" value="1"/>
</dbReference>
<accession>A0A0H2MEY6</accession>
<sequence length="258" mass="29111">MRPEHIISMLPLLFSLLTTENVIAETRNAIAENSRTITMACSSFPPYKIANPGTGPKGIDVDIMLEVFALAERNLDYKFYPWKRAVKLVEQGKVDGLCGCSYHPDRDQHFAFSDILGQLSQGVFLSDKASLNEFNTVADLKDLSVASVRGYAVHKELIENGINAYEATNDDELLTLLENGRVDAVYSYRDTVLFALANRGKSGHVTYKELVSNPYYFCFSKKSDQAQSILSDVNRALRTIRHNGAYEKIRRKYQQKRP</sequence>
<dbReference type="STRING" id="1489064.WH96_07960"/>
<dbReference type="PANTHER" id="PTHR35936:SF25">
    <property type="entry name" value="ABC TRANSPORTER SUBSTRATE-BINDING PROTEIN"/>
    <property type="match status" value="1"/>
</dbReference>
<keyword evidence="4" id="KW-1185">Reference proteome</keyword>
<dbReference type="SMART" id="SM00062">
    <property type="entry name" value="PBPb"/>
    <property type="match status" value="1"/>
</dbReference>
<dbReference type="PATRIC" id="fig|1489064.4.peg.2854"/>
<dbReference type="Proteomes" id="UP000035444">
    <property type="component" value="Unassembled WGS sequence"/>
</dbReference>
<dbReference type="EMBL" id="LAQL01000005">
    <property type="protein sequence ID" value="KLN61099.1"/>
    <property type="molecule type" value="Genomic_DNA"/>
</dbReference>
<evidence type="ECO:0000256" key="1">
    <source>
        <dbReference type="ARBA" id="ARBA00022729"/>
    </source>
</evidence>
<feature type="domain" description="Solute-binding protein family 3/N-terminal" evidence="2">
    <location>
        <begin position="36"/>
        <end position="257"/>
    </location>
</feature>
<comment type="caution">
    <text evidence="3">The sequence shown here is derived from an EMBL/GenBank/DDBJ whole genome shotgun (WGS) entry which is preliminary data.</text>
</comment>
<gene>
    <name evidence="3" type="ORF">WH96_07960</name>
</gene>
<proteinExistence type="predicted"/>
<reference evidence="3 4" key="1">
    <citation type="submission" date="2015-03" db="EMBL/GenBank/DDBJ databases">
        <title>Genome Sequence of Kiloniella spongiae MEBiC09566, isolated from a marine sponge.</title>
        <authorList>
            <person name="Shao Z."/>
            <person name="Wang L."/>
            <person name="Li X."/>
        </authorList>
    </citation>
    <scope>NUCLEOTIDE SEQUENCE [LARGE SCALE GENOMIC DNA]</scope>
    <source>
        <strain evidence="3 4">MEBiC09566</strain>
    </source>
</reference>
<evidence type="ECO:0000259" key="2">
    <source>
        <dbReference type="SMART" id="SM00062"/>
    </source>
</evidence>
<dbReference type="InterPro" id="IPR001638">
    <property type="entry name" value="Solute-binding_3/MltF_N"/>
</dbReference>
<name>A0A0H2MEY6_9PROT</name>
<dbReference type="AlphaFoldDB" id="A0A0H2MEY6"/>
<dbReference type="PANTHER" id="PTHR35936">
    <property type="entry name" value="MEMBRANE-BOUND LYTIC MUREIN TRANSGLYCOSYLASE F"/>
    <property type="match status" value="1"/>
</dbReference>
<keyword evidence="1" id="KW-0732">Signal</keyword>
<dbReference type="Pfam" id="PF00497">
    <property type="entry name" value="SBP_bac_3"/>
    <property type="match status" value="1"/>
</dbReference>
<dbReference type="Gene3D" id="3.40.190.10">
    <property type="entry name" value="Periplasmic binding protein-like II"/>
    <property type="match status" value="2"/>
</dbReference>
<protein>
    <recommendedName>
        <fullName evidence="2">Solute-binding protein family 3/N-terminal domain-containing protein</fullName>
    </recommendedName>
</protein>